<protein>
    <submittedName>
        <fullName evidence="1">Uncharacterized protein</fullName>
    </submittedName>
</protein>
<reference evidence="1" key="1">
    <citation type="submission" date="2014-11" db="EMBL/GenBank/DDBJ databases">
        <authorList>
            <person name="Amaro Gonzalez C."/>
        </authorList>
    </citation>
    <scope>NUCLEOTIDE SEQUENCE</scope>
</reference>
<sequence>MSVSTVRKAGCIQLQHSGPKLALL</sequence>
<dbReference type="AlphaFoldDB" id="A0A0E9Q1J5"/>
<proteinExistence type="predicted"/>
<accession>A0A0E9Q1J5</accession>
<evidence type="ECO:0000313" key="1">
    <source>
        <dbReference type="EMBL" id="JAH09993.1"/>
    </source>
</evidence>
<dbReference type="EMBL" id="GBXM01098584">
    <property type="protein sequence ID" value="JAH09993.1"/>
    <property type="molecule type" value="Transcribed_RNA"/>
</dbReference>
<name>A0A0E9Q1J5_ANGAN</name>
<reference evidence="1" key="2">
    <citation type="journal article" date="2015" name="Fish Shellfish Immunol.">
        <title>Early steps in the European eel (Anguilla anguilla)-Vibrio vulnificus interaction in the gills: Role of the RtxA13 toxin.</title>
        <authorList>
            <person name="Callol A."/>
            <person name="Pajuelo D."/>
            <person name="Ebbesson L."/>
            <person name="Teles M."/>
            <person name="MacKenzie S."/>
            <person name="Amaro C."/>
        </authorList>
    </citation>
    <scope>NUCLEOTIDE SEQUENCE</scope>
</reference>
<organism evidence="1">
    <name type="scientific">Anguilla anguilla</name>
    <name type="common">European freshwater eel</name>
    <name type="synonym">Muraena anguilla</name>
    <dbReference type="NCBI Taxonomy" id="7936"/>
    <lineage>
        <taxon>Eukaryota</taxon>
        <taxon>Metazoa</taxon>
        <taxon>Chordata</taxon>
        <taxon>Craniata</taxon>
        <taxon>Vertebrata</taxon>
        <taxon>Euteleostomi</taxon>
        <taxon>Actinopterygii</taxon>
        <taxon>Neopterygii</taxon>
        <taxon>Teleostei</taxon>
        <taxon>Anguilliformes</taxon>
        <taxon>Anguillidae</taxon>
        <taxon>Anguilla</taxon>
    </lineage>
</organism>